<dbReference type="HOGENOM" id="CLU_1641806_0_0_5"/>
<feature type="region of interest" description="Disordered" evidence="1">
    <location>
        <begin position="1"/>
        <end position="47"/>
    </location>
</feature>
<proteinExistence type="predicted"/>
<accession>Q1YMT1</accession>
<evidence type="ECO:0000313" key="3">
    <source>
        <dbReference type="Proteomes" id="UP000000321"/>
    </source>
</evidence>
<dbReference type="Proteomes" id="UP000000321">
    <property type="component" value="Unassembled WGS sequence"/>
</dbReference>
<comment type="caution">
    <text evidence="2">The sequence shown here is derived from an EMBL/GenBank/DDBJ whole genome shotgun (WGS) entry which is preliminary data.</text>
</comment>
<dbReference type="EMBL" id="AAPJ01000001">
    <property type="protein sequence ID" value="EAS51300.1"/>
    <property type="molecule type" value="Genomic_DNA"/>
</dbReference>
<keyword evidence="3" id="KW-1185">Reference proteome</keyword>
<evidence type="ECO:0000313" key="2">
    <source>
        <dbReference type="EMBL" id="EAS51300.1"/>
    </source>
</evidence>
<evidence type="ECO:0000256" key="1">
    <source>
        <dbReference type="SAM" id="MobiDB-lite"/>
    </source>
</evidence>
<dbReference type="AlphaFoldDB" id="Q1YMT1"/>
<dbReference type="BioCyc" id="AURANTIMONAS:SI859A1_02115-MONOMER"/>
<name>Q1YMT1_AURMS</name>
<protein>
    <submittedName>
        <fullName evidence="2">Uncharacterized protein</fullName>
    </submittedName>
</protein>
<sequence>MARCPLLRNRTGHRRPDIPPGSFYEAGGDAKPIAAQDEDAEEDGPSSFPLQPHIVGSGHVRGSHTRETAYEPSCSMSEDPVARYLGGGWGRCSSRRRLDVASAHGENRISMPMPYRCWCSPYTLLRQGGRPWELSQRRLQSWVALSRSSGALVLRRIKPSG</sequence>
<reference evidence="2 3" key="1">
    <citation type="journal article" date="2008" name="Appl. Environ. Microbiol.">
        <title>Genomic insights into Mn(II) oxidation by the marine alphaproteobacterium Aurantimonas sp. strain SI85-9A1.</title>
        <authorList>
            <person name="Dick G.J."/>
            <person name="Podell S."/>
            <person name="Johnson H.A."/>
            <person name="Rivera-Espinoza Y."/>
            <person name="Bernier-Latmani R."/>
            <person name="McCarthy J.K."/>
            <person name="Torpey J.W."/>
            <person name="Clement B.G."/>
            <person name="Gaasterland T."/>
            <person name="Tebo B.M."/>
        </authorList>
    </citation>
    <scope>NUCLEOTIDE SEQUENCE [LARGE SCALE GENOMIC DNA]</scope>
    <source>
        <strain evidence="2 3">SI85-9A1</strain>
    </source>
</reference>
<organism evidence="2 3">
    <name type="scientific">Aurantimonas manganoxydans (strain ATCC BAA-1229 / DSM 21871 / SI85-9A1)</name>
    <dbReference type="NCBI Taxonomy" id="287752"/>
    <lineage>
        <taxon>Bacteria</taxon>
        <taxon>Pseudomonadati</taxon>
        <taxon>Pseudomonadota</taxon>
        <taxon>Alphaproteobacteria</taxon>
        <taxon>Hyphomicrobiales</taxon>
        <taxon>Aurantimonadaceae</taxon>
        <taxon>Aurantimonas</taxon>
    </lineage>
</organism>
<gene>
    <name evidence="2" type="ORF">SI859A1_02115</name>
</gene>